<feature type="compositionally biased region" description="Basic residues" evidence="3">
    <location>
        <begin position="219"/>
        <end position="236"/>
    </location>
</feature>
<comment type="caution">
    <text evidence="5">The sequence shown here is derived from an EMBL/GenBank/DDBJ whole genome shotgun (WGS) entry which is preliminary data.</text>
</comment>
<evidence type="ECO:0000313" key="5">
    <source>
        <dbReference type="EMBL" id="KAH6823919.1"/>
    </source>
</evidence>
<evidence type="ECO:0000259" key="4">
    <source>
        <dbReference type="PROSITE" id="PS51667"/>
    </source>
</evidence>
<protein>
    <recommendedName>
        <fullName evidence="4">WRC domain-containing protein</fullName>
    </recommendedName>
</protein>
<evidence type="ECO:0000313" key="6">
    <source>
        <dbReference type="Proteomes" id="UP001190926"/>
    </source>
</evidence>
<feature type="compositionally biased region" description="Acidic residues" evidence="3">
    <location>
        <begin position="197"/>
        <end position="215"/>
    </location>
</feature>
<feature type="compositionally biased region" description="Basic and acidic residues" evidence="3">
    <location>
        <begin position="38"/>
        <end position="57"/>
    </location>
</feature>
<feature type="region of interest" description="Disordered" evidence="3">
    <location>
        <begin position="1"/>
        <end position="69"/>
    </location>
</feature>
<feature type="region of interest" description="Disordered" evidence="3">
    <location>
        <begin position="105"/>
        <end position="236"/>
    </location>
</feature>
<gene>
    <name evidence="5" type="ORF">C2S53_016174</name>
</gene>
<comment type="caution">
    <text evidence="2">Lacks conserved residue(s) required for the propagation of feature annotation.</text>
</comment>
<feature type="domain" description="WRC" evidence="4">
    <location>
        <begin position="67"/>
        <end position="111"/>
    </location>
</feature>
<sequence length="236" mass="25982">MTFSPPSSPPPPPPPPFQANGSGVRAENGSSERCVSVGEREHTSRRRSDTTTHKIETEAEAAPPVKNEETILCCKTDGKSWQCRREAAKGNSLCEHHLSMVKSYSSNVGSHHAAKKSVKPPPPPQEAAAVDAPRRARPKKAPASANPYEFYYYSGFGPRWGKRRGEGRKNSSMPKNVGGDGDGSGEAEAEAVISNIEEFDYEEYEDEDEEDEEESRDNGRKRVRKPIKARSLKSLL</sequence>
<reference evidence="5 6" key="1">
    <citation type="journal article" date="2021" name="Nat. Commun.">
        <title>Incipient diploidization of the medicinal plant Perilla within 10,000 years.</title>
        <authorList>
            <person name="Zhang Y."/>
            <person name="Shen Q."/>
            <person name="Leng L."/>
            <person name="Zhang D."/>
            <person name="Chen S."/>
            <person name="Shi Y."/>
            <person name="Ning Z."/>
            <person name="Chen S."/>
        </authorList>
    </citation>
    <scope>NUCLEOTIDE SEQUENCE [LARGE SCALE GENOMIC DNA]</scope>
    <source>
        <strain evidence="6">cv. PC099</strain>
    </source>
</reference>
<organism evidence="5 6">
    <name type="scientific">Perilla frutescens var. hirtella</name>
    <name type="common">Perilla citriodora</name>
    <name type="synonym">Perilla setoyensis</name>
    <dbReference type="NCBI Taxonomy" id="608512"/>
    <lineage>
        <taxon>Eukaryota</taxon>
        <taxon>Viridiplantae</taxon>
        <taxon>Streptophyta</taxon>
        <taxon>Embryophyta</taxon>
        <taxon>Tracheophyta</taxon>
        <taxon>Spermatophyta</taxon>
        <taxon>Magnoliopsida</taxon>
        <taxon>eudicotyledons</taxon>
        <taxon>Gunneridae</taxon>
        <taxon>Pentapetalae</taxon>
        <taxon>asterids</taxon>
        <taxon>lamiids</taxon>
        <taxon>Lamiales</taxon>
        <taxon>Lamiaceae</taxon>
        <taxon>Nepetoideae</taxon>
        <taxon>Elsholtzieae</taxon>
        <taxon>Perilla</taxon>
    </lineage>
</organism>
<name>A0AAD4IYN8_PERFH</name>
<dbReference type="PROSITE" id="PS51667">
    <property type="entry name" value="WRC"/>
    <property type="match status" value="1"/>
</dbReference>
<keyword evidence="6" id="KW-1185">Reference proteome</keyword>
<dbReference type="Proteomes" id="UP001190926">
    <property type="component" value="Unassembled WGS sequence"/>
</dbReference>
<proteinExistence type="predicted"/>
<dbReference type="InterPro" id="IPR014977">
    <property type="entry name" value="WRC_dom"/>
</dbReference>
<dbReference type="PANTHER" id="PTHR34680:SF3">
    <property type="entry name" value="EXPRESSED PROTEIN"/>
    <property type="match status" value="1"/>
</dbReference>
<dbReference type="Pfam" id="PF08879">
    <property type="entry name" value="WRC"/>
    <property type="match status" value="1"/>
</dbReference>
<evidence type="ECO:0000256" key="3">
    <source>
        <dbReference type="SAM" id="MobiDB-lite"/>
    </source>
</evidence>
<accession>A0AAD4IYN8</accession>
<dbReference type="PANTHER" id="PTHR34680">
    <property type="entry name" value="EXPRESSED PROTEIN"/>
    <property type="match status" value="1"/>
</dbReference>
<keyword evidence="1" id="KW-0539">Nucleus</keyword>
<evidence type="ECO:0000256" key="1">
    <source>
        <dbReference type="ARBA" id="ARBA00023242"/>
    </source>
</evidence>
<evidence type="ECO:0000256" key="2">
    <source>
        <dbReference type="PROSITE-ProRule" id="PRU01002"/>
    </source>
</evidence>
<dbReference type="EMBL" id="SDAM02000556">
    <property type="protein sequence ID" value="KAH6823919.1"/>
    <property type="molecule type" value="Genomic_DNA"/>
</dbReference>
<dbReference type="AlphaFoldDB" id="A0AAD4IYN8"/>
<feature type="compositionally biased region" description="Pro residues" evidence="3">
    <location>
        <begin position="1"/>
        <end position="17"/>
    </location>
</feature>